<dbReference type="Pfam" id="PF01266">
    <property type="entry name" value="DAO"/>
    <property type="match status" value="1"/>
</dbReference>
<reference evidence="3 4" key="1">
    <citation type="submission" date="2020-08" db="EMBL/GenBank/DDBJ databases">
        <title>Genomic Encyclopedia of Type Strains, Phase IV (KMG-IV): sequencing the most valuable type-strain genomes for metagenomic binning, comparative biology and taxonomic classification.</title>
        <authorList>
            <person name="Goeker M."/>
        </authorList>
    </citation>
    <scope>NUCLEOTIDE SEQUENCE [LARGE SCALE GENOMIC DNA]</scope>
    <source>
        <strain evidence="3 4">DSM 27203</strain>
    </source>
</reference>
<evidence type="ECO:0000259" key="2">
    <source>
        <dbReference type="Pfam" id="PF01266"/>
    </source>
</evidence>
<dbReference type="InterPro" id="IPR006076">
    <property type="entry name" value="FAD-dep_OxRdtase"/>
</dbReference>
<name>A0A840YY31_9SPHN</name>
<gene>
    <name evidence="3" type="ORF">FHR23_001380</name>
</gene>
<dbReference type="SUPFAM" id="SSF51905">
    <property type="entry name" value="FAD/NAD(P)-binding domain"/>
    <property type="match status" value="1"/>
</dbReference>
<dbReference type="SUPFAM" id="SSF54373">
    <property type="entry name" value="FAD-linked reductases, C-terminal domain"/>
    <property type="match status" value="1"/>
</dbReference>
<dbReference type="GO" id="GO:0005737">
    <property type="term" value="C:cytoplasm"/>
    <property type="evidence" value="ECO:0007669"/>
    <property type="project" value="TreeGrafter"/>
</dbReference>
<organism evidence="3 4">
    <name type="scientific">Stakelama sediminis</name>
    <dbReference type="NCBI Taxonomy" id="463200"/>
    <lineage>
        <taxon>Bacteria</taxon>
        <taxon>Pseudomonadati</taxon>
        <taxon>Pseudomonadota</taxon>
        <taxon>Alphaproteobacteria</taxon>
        <taxon>Sphingomonadales</taxon>
        <taxon>Sphingomonadaceae</taxon>
        <taxon>Stakelama</taxon>
    </lineage>
</organism>
<evidence type="ECO:0000313" key="3">
    <source>
        <dbReference type="EMBL" id="MBB5718457.1"/>
    </source>
</evidence>
<comment type="caution">
    <text evidence="3">The sequence shown here is derived from an EMBL/GenBank/DDBJ whole genome shotgun (WGS) entry which is preliminary data.</text>
</comment>
<keyword evidence="1 3" id="KW-0560">Oxidoreductase</keyword>
<evidence type="ECO:0000313" key="4">
    <source>
        <dbReference type="Proteomes" id="UP000554342"/>
    </source>
</evidence>
<protein>
    <submittedName>
        <fullName evidence="3">D-amino-acid dehydrogenase</fullName>
        <ecNumber evidence="3">1.4.99.-</ecNumber>
    </submittedName>
</protein>
<sequence length="427" mass="45741">MSEAGTGQGIKKSSCPATAIVIGDGLVGLACAIELQQRGITTRLIAPEQPWRGASWGNAGHLAVEQTAPLASLATLHSLPRRLFSFGGAASFPRRAIKYWLPFSLRLLRRSTPSRFRSGKAALAEALATAIPAWQRLLEQAGGRSLLRLDGHFIVWEDKASAAKGMAHWLNSDVGTAHVRRVTASEMADLQALTSTSLAGAVRVEGSGQIADMTALGEYLHRYYRQCGGTRISAKVVQIEGEGSQGVATLETGEVLRADILVVAAGTACRDLLAPLGIHAPVIAERGYHIQSDATAWPPAMPPVVFEDRAMIVTRFADSVRAASFVEFSGADCPPDPRKWARLRSHVKALELPVGTAISEWMGIRPTLPDYLPAIGRDAERPWLAYAFGHQHLGLTLSATSGQALGALLCGDRPDFDLKPFSLSRFG</sequence>
<dbReference type="GO" id="GO:0016491">
    <property type="term" value="F:oxidoreductase activity"/>
    <property type="evidence" value="ECO:0007669"/>
    <property type="project" value="UniProtKB-KW"/>
</dbReference>
<dbReference type="Proteomes" id="UP000554342">
    <property type="component" value="Unassembled WGS sequence"/>
</dbReference>
<evidence type="ECO:0000256" key="1">
    <source>
        <dbReference type="ARBA" id="ARBA00023002"/>
    </source>
</evidence>
<dbReference type="PANTHER" id="PTHR13847:SF289">
    <property type="entry name" value="GLYCINE OXIDASE"/>
    <property type="match status" value="1"/>
</dbReference>
<dbReference type="EC" id="1.4.99.-" evidence="3"/>
<dbReference type="Gene3D" id="3.50.50.60">
    <property type="entry name" value="FAD/NAD(P)-binding domain"/>
    <property type="match status" value="2"/>
</dbReference>
<dbReference type="AlphaFoldDB" id="A0A840YY31"/>
<feature type="domain" description="FAD dependent oxidoreductase" evidence="2">
    <location>
        <begin position="20"/>
        <end position="406"/>
    </location>
</feature>
<dbReference type="RefSeq" id="WP_343043050.1">
    <property type="nucleotide sequence ID" value="NZ_BAABIF010000013.1"/>
</dbReference>
<accession>A0A840YY31</accession>
<dbReference type="InterPro" id="IPR036188">
    <property type="entry name" value="FAD/NAD-bd_sf"/>
</dbReference>
<proteinExistence type="predicted"/>
<dbReference type="EMBL" id="JACIJI010000002">
    <property type="protein sequence ID" value="MBB5718457.1"/>
    <property type="molecule type" value="Genomic_DNA"/>
</dbReference>
<dbReference type="Gene3D" id="3.30.9.10">
    <property type="entry name" value="D-Amino Acid Oxidase, subunit A, domain 2"/>
    <property type="match status" value="1"/>
</dbReference>
<keyword evidence="4" id="KW-1185">Reference proteome</keyword>
<dbReference type="PANTHER" id="PTHR13847">
    <property type="entry name" value="SARCOSINE DEHYDROGENASE-RELATED"/>
    <property type="match status" value="1"/>
</dbReference>